<dbReference type="Proteomes" id="UP000181962">
    <property type="component" value="Chromosome"/>
</dbReference>
<accession>A0A1L3FIC2</accession>
<proteinExistence type="predicted"/>
<dbReference type="EMBL" id="CP017637">
    <property type="protein sequence ID" value="APG13066.1"/>
    <property type="molecule type" value="Genomic_DNA"/>
</dbReference>
<evidence type="ECO:0000313" key="2">
    <source>
        <dbReference type="EMBL" id="APG13066.1"/>
    </source>
</evidence>
<evidence type="ECO:0000313" key="3">
    <source>
        <dbReference type="Proteomes" id="UP000181962"/>
    </source>
</evidence>
<reference evidence="2 3" key="1">
    <citation type="submission" date="2016-11" db="EMBL/GenBank/DDBJ databases">
        <title>Complete Genome Sequence of Bradyrhizobium sp. strain J5, an isolated from soybean nodule in Hokkaido.</title>
        <authorList>
            <person name="Kanehara K."/>
        </authorList>
    </citation>
    <scope>NUCLEOTIDE SEQUENCE [LARGE SCALE GENOMIC DNA]</scope>
    <source>
        <strain evidence="2 3">J5</strain>
    </source>
</reference>
<organism evidence="2 3">
    <name type="scientific">Bradyrhizobium japonicum</name>
    <dbReference type="NCBI Taxonomy" id="375"/>
    <lineage>
        <taxon>Bacteria</taxon>
        <taxon>Pseudomonadati</taxon>
        <taxon>Pseudomonadota</taxon>
        <taxon>Alphaproteobacteria</taxon>
        <taxon>Hyphomicrobiales</taxon>
        <taxon>Nitrobacteraceae</taxon>
        <taxon>Bradyrhizobium</taxon>
    </lineage>
</organism>
<sequence>MGFLLRIMLATAFVNLAPAVAQAPKKAVASPALQKEFDGFIEKFRAALRTNDSAAVAGMTRLPFMNDSAIRDAAQFRAKTYPTSFTPKNRACIQRGKAVYDRDQENNDNYFVFCGELIFVFTKTPAGFLFTDVGAND</sequence>
<name>A0A1L3FIC2_BRAJP</name>
<feature type="signal peptide" evidence="1">
    <location>
        <begin position="1"/>
        <end position="23"/>
    </location>
</feature>
<protein>
    <submittedName>
        <fullName evidence="2">Uncharacterized protein</fullName>
    </submittedName>
</protein>
<keyword evidence="1" id="KW-0732">Signal</keyword>
<evidence type="ECO:0000256" key="1">
    <source>
        <dbReference type="SAM" id="SignalP"/>
    </source>
</evidence>
<dbReference type="AlphaFoldDB" id="A0A1L3FIC2"/>
<gene>
    <name evidence="2" type="ORF">BKD09_32450</name>
</gene>
<feature type="chain" id="PRO_5013131871" evidence="1">
    <location>
        <begin position="24"/>
        <end position="137"/>
    </location>
</feature>